<accession>A0A2J0PEG9</accession>
<evidence type="ECO:0000313" key="1">
    <source>
        <dbReference type="EMBL" id="PJD69489.1"/>
    </source>
</evidence>
<dbReference type="EMBL" id="NEEU01000018">
    <property type="protein sequence ID" value="PJD69489.1"/>
    <property type="molecule type" value="Genomic_DNA"/>
</dbReference>
<name>A0A2J0PEG9_9ENTR</name>
<dbReference type="OrthoDB" id="6625731at2"/>
<sequence>MATAKESNAGAMPELTDFAISYCALTEHVLLHAKFTDTMASVPSWPSVQFPDQTICLPRRQAENLLRELKKAVDYIDAGIEHPSIKFID</sequence>
<organism evidence="1">
    <name type="scientific">Enterobacter kobei</name>
    <dbReference type="NCBI Taxonomy" id="208224"/>
    <lineage>
        <taxon>Bacteria</taxon>
        <taxon>Pseudomonadati</taxon>
        <taxon>Pseudomonadota</taxon>
        <taxon>Gammaproteobacteria</taxon>
        <taxon>Enterobacterales</taxon>
        <taxon>Enterobacteriaceae</taxon>
        <taxon>Enterobacter</taxon>
        <taxon>Enterobacter cloacae complex</taxon>
    </lineage>
</organism>
<dbReference type="AlphaFoldDB" id="A0A2J0PEG9"/>
<evidence type="ECO:0000313" key="2">
    <source>
        <dbReference type="Proteomes" id="UP000230495"/>
    </source>
</evidence>
<dbReference type="RefSeq" id="WP_074184982.1">
    <property type="nucleotide sequence ID" value="NZ_FKLS01000001.1"/>
</dbReference>
<proteinExistence type="predicted"/>
<dbReference type="Proteomes" id="UP000230495">
    <property type="component" value="Unassembled WGS sequence"/>
</dbReference>
<comment type="caution">
    <text evidence="1">The sequence shown here is derived from an EMBL/GenBank/DDBJ whole genome shotgun (WGS) entry which is preliminary data.</text>
</comment>
<gene>
    <name evidence="1" type="ORF">B9Q37_20680</name>
</gene>
<reference evidence="1 2" key="1">
    <citation type="journal article" date="2017" name="J. Antimicrob. Chemother.">
        <title>Characterization of the population structure, drug resistance mechanisms and plasmids of the community-associated Enterobacter cloacae complex in China.</title>
        <authorList>
            <person name="Zhou K."/>
            <person name="Yu W."/>
            <person name="Cao X."/>
            <person name="Shen P."/>
            <person name="Lu H."/>
            <person name="Luo Q."/>
            <person name="Rossen J.W.A."/>
            <person name="Xiao Y."/>
        </authorList>
    </citation>
    <scope>NUCLEOTIDE SEQUENCE [LARGE SCALE GENOMIC DNA]</scope>
    <source>
        <strain evidence="1">ECC1097</strain>
    </source>
</reference>
<protein>
    <submittedName>
        <fullName evidence="1">Uncharacterized protein</fullName>
    </submittedName>
</protein>